<keyword evidence="6" id="KW-1185">Reference proteome</keyword>
<dbReference type="InterPro" id="IPR000169">
    <property type="entry name" value="Pept_cys_AS"/>
</dbReference>
<dbReference type="AlphaFoldDB" id="A0A9W8YFI9"/>
<reference evidence="5" key="1">
    <citation type="submission" date="2022-10" db="EMBL/GenBank/DDBJ databases">
        <title>Tapping the CABI collections for fungal endophytes: first genome assemblies for Collariella, Neodidymelliopsis, Ascochyta clinopodiicola, Didymella pomorum, Didymosphaeria variabile, Neocosmospora piperis and Neocucurbitaria cava.</title>
        <authorList>
            <person name="Hill R."/>
        </authorList>
    </citation>
    <scope>NUCLEOTIDE SEQUENCE</scope>
    <source>
        <strain evidence="5">IMI 356814</strain>
    </source>
</reference>
<dbReference type="InterPro" id="IPR025660">
    <property type="entry name" value="Pept_his_AS"/>
</dbReference>
<feature type="signal peptide" evidence="3">
    <location>
        <begin position="1"/>
        <end position="19"/>
    </location>
</feature>
<dbReference type="SUPFAM" id="SSF54001">
    <property type="entry name" value="Cysteine proteinases"/>
    <property type="match status" value="1"/>
</dbReference>
<dbReference type="GO" id="GO:0006508">
    <property type="term" value="P:proteolysis"/>
    <property type="evidence" value="ECO:0007669"/>
    <property type="project" value="InterPro"/>
</dbReference>
<keyword evidence="3" id="KW-0732">Signal</keyword>
<evidence type="ECO:0000313" key="5">
    <source>
        <dbReference type="EMBL" id="KAJ4376070.1"/>
    </source>
</evidence>
<feature type="chain" id="PRO_5040852916" description="Peptidase C1A papain C-terminal domain-containing protein" evidence="3">
    <location>
        <begin position="20"/>
        <end position="713"/>
    </location>
</feature>
<comment type="caution">
    <text evidence="5">The sequence shown here is derived from an EMBL/GenBank/DDBJ whole genome shotgun (WGS) entry which is preliminary data.</text>
</comment>
<feature type="domain" description="Peptidase C1A papain C-terminal" evidence="4">
    <location>
        <begin position="105"/>
        <end position="317"/>
    </location>
</feature>
<dbReference type="Proteomes" id="UP001140560">
    <property type="component" value="Unassembled WGS sequence"/>
</dbReference>
<sequence length="713" mass="79572">MRVSTLLVTFLQLSLSTCAIIKIRQDVPTAALNDPSATWHHHHDDDDLEHGLGLNDPSPTSDNKLDLIDRTKWMKSYDYPPVPRPGDAPWTPGPHDSKRSDGSNLPRSVDWRNRYGVNWITTVQNQGLCGSCWAFSVTALIESMIRIQHGVWSKRSEADVFEASSATCTTGWAPGWALELIKGNRFGLTDTKCNIYYDSDRPFLGCGDRQGRTLRIGDYATIESRDDARWWLANIGPVTCTITVYPDFQDWTPDQGVYRHTDTSQDPEGGHALLIVGYNDDEQTYIVKNSWGTDVGDNGYWLIGYGEVDIDDVETPKYGVTNIDPDQFARKPFRNGNIYQSAKGATHRDFEVSRTDESANILVLERQGEGQKKWAAFDNFTVYPDSGWTEQYYTPSGPVSGQPIILETSFGRQPEILYWSEETNTFNHWVYTSDSGQISAEEWVGWNQVQPGALFVNPQNDSDVYGVATGYPGFVELDTSDFSVVIRTEAGALTEYIRSTNTGTWTLTTPPIAPQGTILASGPSLVQSNINLSVYNSSSAGNLYVAAVLNSGQLALYWRTAFATSWQAGEVFGQENNIPNTPPVMIQDFWDTADENAQNGGFQLLVANYDGDVEHWQRRNDDIAGGEVPEVGVQGRWERVGVFGEGEVANVWGLTQGSFNFALEAVVEDFYGDLWHWQYTGEWERTKRLPSHYRGKSSVRTSGEGFPLFAEGD</sequence>
<dbReference type="Gene3D" id="3.90.70.10">
    <property type="entry name" value="Cysteine proteinases"/>
    <property type="match status" value="1"/>
</dbReference>
<dbReference type="PROSITE" id="PS00139">
    <property type="entry name" value="THIOL_PROTEASE_CYS"/>
    <property type="match status" value="1"/>
</dbReference>
<gene>
    <name evidence="5" type="ORF">N0V83_001351</name>
</gene>
<dbReference type="InterPro" id="IPR039417">
    <property type="entry name" value="Peptidase_C1A_papain-like"/>
</dbReference>
<dbReference type="OrthoDB" id="2445485at2759"/>
<proteinExistence type="inferred from homology"/>
<evidence type="ECO:0000256" key="1">
    <source>
        <dbReference type="ARBA" id="ARBA00008455"/>
    </source>
</evidence>
<feature type="region of interest" description="Disordered" evidence="2">
    <location>
        <begin position="78"/>
        <end position="106"/>
    </location>
</feature>
<dbReference type="Pfam" id="PF00112">
    <property type="entry name" value="Peptidase_C1"/>
    <property type="match status" value="1"/>
</dbReference>
<dbReference type="InterPro" id="IPR038765">
    <property type="entry name" value="Papain-like_cys_pep_sf"/>
</dbReference>
<evidence type="ECO:0000259" key="4">
    <source>
        <dbReference type="SMART" id="SM00645"/>
    </source>
</evidence>
<dbReference type="InterPro" id="IPR013128">
    <property type="entry name" value="Peptidase_C1A"/>
</dbReference>
<dbReference type="PRINTS" id="PR00705">
    <property type="entry name" value="PAPAIN"/>
</dbReference>
<evidence type="ECO:0000256" key="2">
    <source>
        <dbReference type="SAM" id="MobiDB-lite"/>
    </source>
</evidence>
<dbReference type="CDD" id="cd02248">
    <property type="entry name" value="Peptidase_C1A"/>
    <property type="match status" value="1"/>
</dbReference>
<dbReference type="EMBL" id="JAPEUY010000002">
    <property type="protein sequence ID" value="KAJ4376070.1"/>
    <property type="molecule type" value="Genomic_DNA"/>
</dbReference>
<dbReference type="PROSITE" id="PS00639">
    <property type="entry name" value="THIOL_PROTEASE_HIS"/>
    <property type="match status" value="1"/>
</dbReference>
<accession>A0A9W8YFI9</accession>
<dbReference type="PANTHER" id="PTHR12411">
    <property type="entry name" value="CYSTEINE PROTEASE FAMILY C1-RELATED"/>
    <property type="match status" value="1"/>
</dbReference>
<dbReference type="SUPFAM" id="SSF89372">
    <property type="entry name" value="Fucose-specific lectin"/>
    <property type="match status" value="1"/>
</dbReference>
<feature type="region of interest" description="Disordered" evidence="2">
    <location>
        <begin position="34"/>
        <end position="65"/>
    </location>
</feature>
<dbReference type="InterPro" id="IPR000668">
    <property type="entry name" value="Peptidase_C1A_C"/>
</dbReference>
<dbReference type="GO" id="GO:0008234">
    <property type="term" value="F:cysteine-type peptidase activity"/>
    <property type="evidence" value="ECO:0007669"/>
    <property type="project" value="InterPro"/>
</dbReference>
<organism evidence="5 6">
    <name type="scientific">Neocucurbitaria cava</name>
    <dbReference type="NCBI Taxonomy" id="798079"/>
    <lineage>
        <taxon>Eukaryota</taxon>
        <taxon>Fungi</taxon>
        <taxon>Dikarya</taxon>
        <taxon>Ascomycota</taxon>
        <taxon>Pezizomycotina</taxon>
        <taxon>Dothideomycetes</taxon>
        <taxon>Pleosporomycetidae</taxon>
        <taxon>Pleosporales</taxon>
        <taxon>Pleosporineae</taxon>
        <taxon>Cucurbitariaceae</taxon>
        <taxon>Neocucurbitaria</taxon>
    </lineage>
</organism>
<evidence type="ECO:0000256" key="3">
    <source>
        <dbReference type="SAM" id="SignalP"/>
    </source>
</evidence>
<dbReference type="SMART" id="SM00645">
    <property type="entry name" value="Pept_C1"/>
    <property type="match status" value="1"/>
</dbReference>
<comment type="similarity">
    <text evidence="1">Belongs to the peptidase C1 family.</text>
</comment>
<name>A0A9W8YFI9_9PLEO</name>
<evidence type="ECO:0000313" key="6">
    <source>
        <dbReference type="Proteomes" id="UP001140560"/>
    </source>
</evidence>
<protein>
    <recommendedName>
        <fullName evidence="4">Peptidase C1A papain C-terminal domain-containing protein</fullName>
    </recommendedName>
</protein>